<reference evidence="5 6" key="1">
    <citation type="journal article" date="2018" name="Front. Microbiol.">
        <title>Prospects for Fungal Bioremediation of Acidic Radioactive Waste Sites: Characterization and Genome Sequence of Rhodotorula taiwanensis MD1149.</title>
        <authorList>
            <person name="Tkavc R."/>
            <person name="Matrosova V.Y."/>
            <person name="Grichenko O.E."/>
            <person name="Gostincar C."/>
            <person name="Volpe R.P."/>
            <person name="Klimenkova P."/>
            <person name="Gaidamakova E.K."/>
            <person name="Zhou C.E."/>
            <person name="Stewart B.J."/>
            <person name="Lyman M.G."/>
            <person name="Malfatti S.A."/>
            <person name="Rubinfeld B."/>
            <person name="Courtot M."/>
            <person name="Singh J."/>
            <person name="Dalgard C.L."/>
            <person name="Hamilton T."/>
            <person name="Frey K.G."/>
            <person name="Gunde-Cimerman N."/>
            <person name="Dugan L."/>
            <person name="Daly M.J."/>
        </authorList>
    </citation>
    <scope>NUCLEOTIDE SEQUENCE [LARGE SCALE GENOMIC DNA]</scope>
    <source>
        <strain evidence="5 6">MD1149</strain>
    </source>
</reference>
<dbReference type="SMART" id="SM00487">
    <property type="entry name" value="DEXDc"/>
    <property type="match status" value="1"/>
</dbReference>
<dbReference type="Pfam" id="PF04851">
    <property type="entry name" value="ResIII"/>
    <property type="match status" value="1"/>
</dbReference>
<dbReference type="STRING" id="741276.A0A2S5BEZ6"/>
<dbReference type="GO" id="GO:0005759">
    <property type="term" value="C:mitochondrial matrix"/>
    <property type="evidence" value="ECO:0007669"/>
    <property type="project" value="TreeGrafter"/>
</dbReference>
<dbReference type="OrthoDB" id="270584at2759"/>
<dbReference type="InterPro" id="IPR027417">
    <property type="entry name" value="P-loop_NTPase"/>
</dbReference>
<feature type="domain" description="Helicase ATP-binding" evidence="3">
    <location>
        <begin position="129"/>
        <end position="377"/>
    </location>
</feature>
<feature type="compositionally biased region" description="Basic and acidic residues" evidence="2">
    <location>
        <begin position="277"/>
        <end position="289"/>
    </location>
</feature>
<dbReference type="SUPFAM" id="SSF52540">
    <property type="entry name" value="P-loop containing nucleoside triphosphate hydrolases"/>
    <property type="match status" value="1"/>
</dbReference>
<sequence length="888" mass="98065">MRSYVGLPRQSCSSLACRSPSSLKPLPPALFSSGSTLLQRCERHRGHTGPFHLQRHLLHGQWEHSAYHSRAFSTTQSSKTSTLAAALSGRTDSRPRIRANLFKLRPYQEQCVGAVLAELDRGAYTRLGVSAPTGSGKTAMFTSLIASVPPRRHPTTGQEARQVLVVVNSIQLATQTAEAIQRAYPDLLVEIEQGKSSATGTADVTVATFQTLAYNDFSRLEKFVPESHKAVIIDEAHHAAAPTYIEILSRFDPEVETALVSTRAESEGETLEAMPIERREEVEGGRTVEAEAPTQEDEQEVVENPDAVDDFLPQEDASSKASSSTDIGSGYVNEPLPLSMLLDSLGRARVPLLAFTATWGRADGLALGKVFEKIVWHADWLDMVRGKWLSDIQFTTVKVDPSALDLDKVEISATTGDFNLASLARQIDTDQFAAVAVDAWFEKAQDRRSTLVFALSIPHVMTLSNTFRARGIDARFVYEGTKQADRVETYRAFRAGEFPVLVNCGILTEGADFPEIDCVLLARPTRSQNLFLQMLGRGLRLSPKTGKQDCLVIDLVGSTRRVGLVNVPTLFGLDPLMEIDGEWLASPPLRKSVDELRSAQEEQAVPTEAPLADAISTNHPFNMSYKHYATAFDLVEGSNSGSEANAPISRLSRNAWVGCGNDVWVLELMGRGYIKVTPFPEAPENYQAQLYQRLPAFIAGAGVVRYRAPKEIALHPDLAILLRTVDAFVKTHPDLSDLALGRYARWRLGPPSDAQRKLILTKTLAAEDRAAGRTTIDGVWVGRPWRQQVDVMDSEAFTKGQACDILTRLMYGGLGHWKKRKKELVREAKVAEKSGAAAEKDRVKKERAEEKKAQRAAERERKRVDKMVQKMQKRRKAAAAPRCDGDDR</sequence>
<dbReference type="AlphaFoldDB" id="A0A2S5BEZ6"/>
<dbReference type="Pfam" id="PF00271">
    <property type="entry name" value="Helicase_C"/>
    <property type="match status" value="1"/>
</dbReference>
<dbReference type="GO" id="GO:0032042">
    <property type="term" value="P:mitochondrial DNA metabolic process"/>
    <property type="evidence" value="ECO:0007669"/>
    <property type="project" value="TreeGrafter"/>
</dbReference>
<name>A0A2S5BEZ6_9BASI</name>
<dbReference type="GO" id="GO:0070125">
    <property type="term" value="P:mitochondrial translational elongation"/>
    <property type="evidence" value="ECO:0007669"/>
    <property type="project" value="TreeGrafter"/>
</dbReference>
<proteinExistence type="predicted"/>
<keyword evidence="1" id="KW-0067">ATP-binding</keyword>
<dbReference type="GO" id="GO:0000403">
    <property type="term" value="F:Y-form DNA binding"/>
    <property type="evidence" value="ECO:0007669"/>
    <property type="project" value="TreeGrafter"/>
</dbReference>
<keyword evidence="1" id="KW-0378">Hydrolase</keyword>
<dbReference type="PANTHER" id="PTHR47396:SF1">
    <property type="entry name" value="ATP-DEPENDENT HELICASE IRC3-RELATED"/>
    <property type="match status" value="1"/>
</dbReference>
<dbReference type="Proteomes" id="UP000237144">
    <property type="component" value="Unassembled WGS sequence"/>
</dbReference>
<dbReference type="InterPro" id="IPR014001">
    <property type="entry name" value="Helicase_ATP-bd"/>
</dbReference>
<evidence type="ECO:0000256" key="1">
    <source>
        <dbReference type="ARBA" id="ARBA00022806"/>
    </source>
</evidence>
<dbReference type="Gene3D" id="3.40.50.300">
    <property type="entry name" value="P-loop containing nucleotide triphosphate hydrolases"/>
    <property type="match status" value="2"/>
</dbReference>
<dbReference type="PROSITE" id="PS51194">
    <property type="entry name" value="HELICASE_CTER"/>
    <property type="match status" value="1"/>
</dbReference>
<evidence type="ECO:0000313" key="6">
    <source>
        <dbReference type="Proteomes" id="UP000237144"/>
    </source>
</evidence>
<evidence type="ECO:0008006" key="7">
    <source>
        <dbReference type="Google" id="ProtNLM"/>
    </source>
</evidence>
<protein>
    <recommendedName>
        <fullName evidence="7">P-loop containing nucleoside triphosphate hydrolase protein</fullName>
    </recommendedName>
</protein>
<dbReference type="CDD" id="cd18799">
    <property type="entry name" value="SF2_C_EcoAI-like"/>
    <property type="match status" value="1"/>
</dbReference>
<evidence type="ECO:0000259" key="3">
    <source>
        <dbReference type="PROSITE" id="PS51192"/>
    </source>
</evidence>
<accession>A0A2S5BEZ6</accession>
<dbReference type="GO" id="GO:0061749">
    <property type="term" value="F:forked DNA-dependent helicase activity"/>
    <property type="evidence" value="ECO:0007669"/>
    <property type="project" value="TreeGrafter"/>
</dbReference>
<dbReference type="PANTHER" id="PTHR47396">
    <property type="entry name" value="TYPE I RESTRICTION ENZYME ECOKI R PROTEIN"/>
    <property type="match status" value="1"/>
</dbReference>
<evidence type="ECO:0000313" key="5">
    <source>
        <dbReference type="EMBL" id="POY75335.1"/>
    </source>
</evidence>
<gene>
    <name evidence="5" type="ORF">BMF94_1563</name>
</gene>
<dbReference type="GO" id="GO:0005524">
    <property type="term" value="F:ATP binding"/>
    <property type="evidence" value="ECO:0007669"/>
    <property type="project" value="InterPro"/>
</dbReference>
<dbReference type="InterPro" id="IPR006935">
    <property type="entry name" value="Helicase/UvrB_N"/>
</dbReference>
<evidence type="ECO:0000256" key="2">
    <source>
        <dbReference type="SAM" id="MobiDB-lite"/>
    </source>
</evidence>
<feature type="domain" description="Helicase C-terminal" evidence="4">
    <location>
        <begin position="436"/>
        <end position="597"/>
    </location>
</feature>
<dbReference type="GO" id="GO:0036121">
    <property type="term" value="F:double-stranded DNA helicase activity"/>
    <property type="evidence" value="ECO:0007669"/>
    <property type="project" value="TreeGrafter"/>
</dbReference>
<dbReference type="InterPro" id="IPR050742">
    <property type="entry name" value="Helicase_Restrict-Modif_Enz"/>
</dbReference>
<organism evidence="5 6">
    <name type="scientific">Rhodotorula taiwanensis</name>
    <dbReference type="NCBI Taxonomy" id="741276"/>
    <lineage>
        <taxon>Eukaryota</taxon>
        <taxon>Fungi</taxon>
        <taxon>Dikarya</taxon>
        <taxon>Basidiomycota</taxon>
        <taxon>Pucciniomycotina</taxon>
        <taxon>Microbotryomycetes</taxon>
        <taxon>Sporidiobolales</taxon>
        <taxon>Sporidiobolaceae</taxon>
        <taxon>Rhodotorula</taxon>
    </lineage>
</organism>
<dbReference type="SMART" id="SM00490">
    <property type="entry name" value="HELICc"/>
    <property type="match status" value="1"/>
</dbReference>
<feature type="compositionally biased region" description="Basic and acidic residues" evidence="2">
    <location>
        <begin position="831"/>
        <end position="868"/>
    </location>
</feature>
<feature type="region of interest" description="Disordered" evidence="2">
    <location>
        <begin position="277"/>
        <end position="302"/>
    </location>
</feature>
<dbReference type="PROSITE" id="PS51192">
    <property type="entry name" value="HELICASE_ATP_BIND_1"/>
    <property type="match status" value="1"/>
</dbReference>
<keyword evidence="1" id="KW-0547">Nucleotide-binding</keyword>
<feature type="region of interest" description="Disordered" evidence="2">
    <location>
        <begin position="831"/>
        <end position="888"/>
    </location>
</feature>
<evidence type="ECO:0000259" key="4">
    <source>
        <dbReference type="PROSITE" id="PS51194"/>
    </source>
</evidence>
<dbReference type="GO" id="GO:0016787">
    <property type="term" value="F:hydrolase activity"/>
    <property type="evidence" value="ECO:0007669"/>
    <property type="project" value="InterPro"/>
</dbReference>
<dbReference type="EMBL" id="PJQD01000017">
    <property type="protein sequence ID" value="POY75335.1"/>
    <property type="molecule type" value="Genomic_DNA"/>
</dbReference>
<keyword evidence="6" id="KW-1185">Reference proteome</keyword>
<dbReference type="InterPro" id="IPR001650">
    <property type="entry name" value="Helicase_C-like"/>
</dbReference>
<comment type="caution">
    <text evidence="5">The sequence shown here is derived from an EMBL/GenBank/DDBJ whole genome shotgun (WGS) entry which is preliminary data.</text>
</comment>
<keyword evidence="1" id="KW-0347">Helicase</keyword>